<feature type="compositionally biased region" description="Polar residues" evidence="1">
    <location>
        <begin position="103"/>
        <end position="116"/>
    </location>
</feature>
<evidence type="ECO:0000256" key="1">
    <source>
        <dbReference type="SAM" id="MobiDB-lite"/>
    </source>
</evidence>
<evidence type="ECO:0000313" key="2">
    <source>
        <dbReference type="EMBL" id="CDW56413.1"/>
    </source>
</evidence>
<reference evidence="2" key="2">
    <citation type="submission" date="2014-03" db="EMBL/GenBank/DDBJ databases">
        <title>The whipworm genome and dual-species transcriptomics of an intimate host-pathogen interaction.</title>
        <authorList>
            <person name="Foth B.J."/>
            <person name="Tsai I.J."/>
            <person name="Reid A.J."/>
            <person name="Bancroft A.J."/>
            <person name="Nichol S."/>
            <person name="Tracey A."/>
            <person name="Holroyd N."/>
            <person name="Cotton J.A."/>
            <person name="Stanley E.J."/>
            <person name="Zarowiecki M."/>
            <person name="Liu J.Z."/>
            <person name="Huckvale T."/>
            <person name="Cooper P.J."/>
            <person name="Grencis R.K."/>
            <person name="Berriman M."/>
        </authorList>
    </citation>
    <scope>NUCLEOTIDE SEQUENCE [LARGE SCALE GENOMIC DNA]</scope>
</reference>
<feature type="region of interest" description="Disordered" evidence="1">
    <location>
        <begin position="87"/>
        <end position="116"/>
    </location>
</feature>
<gene>
    <name evidence="2" type="ORF">TTRE_0000469201</name>
</gene>
<dbReference type="AlphaFoldDB" id="A0A077Z9R7"/>
<keyword evidence="3" id="KW-1185">Reference proteome</keyword>
<dbReference type="EMBL" id="HG806037">
    <property type="protein sequence ID" value="CDW56413.1"/>
    <property type="molecule type" value="Genomic_DNA"/>
</dbReference>
<name>A0A077Z9R7_TRITR</name>
<reference evidence="2" key="1">
    <citation type="submission" date="2014-01" db="EMBL/GenBank/DDBJ databases">
        <authorList>
            <person name="Aslett M."/>
        </authorList>
    </citation>
    <scope>NUCLEOTIDE SEQUENCE</scope>
</reference>
<accession>A0A077Z9R7</accession>
<proteinExistence type="predicted"/>
<protein>
    <submittedName>
        <fullName evidence="2">Putative ribonuclease p mrp protein</fullName>
    </submittedName>
</protein>
<organism evidence="2 3">
    <name type="scientific">Trichuris trichiura</name>
    <name type="common">Whipworm</name>
    <name type="synonym">Trichocephalus trichiurus</name>
    <dbReference type="NCBI Taxonomy" id="36087"/>
    <lineage>
        <taxon>Eukaryota</taxon>
        <taxon>Metazoa</taxon>
        <taxon>Ecdysozoa</taxon>
        <taxon>Nematoda</taxon>
        <taxon>Enoplea</taxon>
        <taxon>Dorylaimia</taxon>
        <taxon>Trichinellida</taxon>
        <taxon>Trichuridae</taxon>
        <taxon>Trichuris</taxon>
    </lineage>
</organism>
<dbReference type="Proteomes" id="UP000030665">
    <property type="component" value="Unassembled WGS sequence"/>
</dbReference>
<evidence type="ECO:0000313" key="3">
    <source>
        <dbReference type="Proteomes" id="UP000030665"/>
    </source>
</evidence>
<sequence length="116" mass="12790">MVIYGEGYKSGYDLVPLRAEWQVIGERISSGDPTIMTIKGMLQAFIGTMDHQGNDNGATRWATWTGVETVERSDVASHKLAAMMHRSQTVQAKEKVATLPDQRGQSSQGIVHNTTR</sequence>